<dbReference type="AlphaFoldDB" id="A0A062V5L5"/>
<dbReference type="EMBL" id="JMIY01000002">
    <property type="protein sequence ID" value="KCZ72617.1"/>
    <property type="molecule type" value="Genomic_DNA"/>
</dbReference>
<accession>A0A062V5L5</accession>
<evidence type="ECO:0000313" key="2">
    <source>
        <dbReference type="Proteomes" id="UP000027153"/>
    </source>
</evidence>
<keyword evidence="2" id="KW-1185">Reference proteome</keyword>
<dbReference type="Proteomes" id="UP000027153">
    <property type="component" value="Unassembled WGS sequence"/>
</dbReference>
<dbReference type="OrthoDB" id="147094at2157"/>
<sequence length="74" mass="8278">MAEYTPEEIVEMADRLMKDIANLTKDIADAESPGQVIDITMAVNFVDRCAGILKNLAENMAELHQRVDVITEKE</sequence>
<gene>
    <name evidence="1" type="ORF">ANME2D_01047</name>
</gene>
<proteinExistence type="predicted"/>
<reference evidence="1 2" key="1">
    <citation type="journal article" date="2013" name="Nature">
        <title>Anaerobic oxidation of methane coupled to nitrate reduction in a novel archaeal lineage.</title>
        <authorList>
            <person name="Haroon M.F."/>
            <person name="Hu S."/>
            <person name="Shi Y."/>
            <person name="Imelfort M."/>
            <person name="Keller J."/>
            <person name="Hugenholtz P."/>
            <person name="Yuan Z."/>
            <person name="Tyson G.W."/>
        </authorList>
    </citation>
    <scope>NUCLEOTIDE SEQUENCE [LARGE SCALE GENOMIC DNA]</scope>
    <source>
        <strain evidence="1 2">ANME-2d</strain>
    </source>
</reference>
<evidence type="ECO:0000313" key="1">
    <source>
        <dbReference type="EMBL" id="KCZ72617.1"/>
    </source>
</evidence>
<organism evidence="1 2">
    <name type="scientific">Candidatus Methanoperedens nitratireducens</name>
    <dbReference type="NCBI Taxonomy" id="1392998"/>
    <lineage>
        <taxon>Archaea</taxon>
        <taxon>Methanobacteriati</taxon>
        <taxon>Methanobacteriota</taxon>
        <taxon>Stenosarchaea group</taxon>
        <taxon>Methanomicrobia</taxon>
        <taxon>Methanosarcinales</taxon>
        <taxon>ANME-2 cluster</taxon>
        <taxon>Candidatus Methanoperedentaceae</taxon>
        <taxon>Candidatus Methanoperedens</taxon>
    </lineage>
</organism>
<dbReference type="RefSeq" id="WP_048089519.1">
    <property type="nucleotide sequence ID" value="NZ_JMIY01000002.1"/>
</dbReference>
<name>A0A062V5L5_9EURY</name>
<comment type="caution">
    <text evidence="1">The sequence shown here is derived from an EMBL/GenBank/DDBJ whole genome shotgun (WGS) entry which is preliminary data.</text>
</comment>
<protein>
    <submittedName>
        <fullName evidence="1">Uncharacterized protein</fullName>
    </submittedName>
</protein>